<organism evidence="2 3">
    <name type="scientific">Stakelama saccharophila</name>
    <dbReference type="NCBI Taxonomy" id="3075605"/>
    <lineage>
        <taxon>Bacteria</taxon>
        <taxon>Pseudomonadati</taxon>
        <taxon>Pseudomonadota</taxon>
        <taxon>Alphaproteobacteria</taxon>
        <taxon>Sphingomonadales</taxon>
        <taxon>Sphingomonadaceae</taxon>
        <taxon>Stakelama</taxon>
    </lineage>
</organism>
<keyword evidence="2" id="KW-0762">Sugar transport</keyword>
<dbReference type="PANTHER" id="PTHR47738">
    <property type="entry name" value="PTS SYSTEM FRUCTOSE-LIKE EIIA COMPONENT-RELATED"/>
    <property type="match status" value="1"/>
</dbReference>
<dbReference type="CDD" id="cd00211">
    <property type="entry name" value="PTS_IIA_fru"/>
    <property type="match status" value="1"/>
</dbReference>
<name>A0ABZ0B9Q4_9SPHN</name>
<dbReference type="Gene3D" id="3.40.930.10">
    <property type="entry name" value="Mannitol-specific EII, Chain A"/>
    <property type="match status" value="1"/>
</dbReference>
<evidence type="ECO:0000259" key="1">
    <source>
        <dbReference type="PROSITE" id="PS51094"/>
    </source>
</evidence>
<proteinExistence type="predicted"/>
<dbReference type="InterPro" id="IPR002178">
    <property type="entry name" value="PTS_EIIA_type-2_dom"/>
</dbReference>
<keyword evidence="2" id="KW-0813">Transport</keyword>
<gene>
    <name evidence="2" type="ORF">RPR59_01680</name>
</gene>
<dbReference type="PANTHER" id="PTHR47738:SF1">
    <property type="entry name" value="NITROGEN REGULATORY PROTEIN"/>
    <property type="match status" value="1"/>
</dbReference>
<dbReference type="EMBL" id="CP135076">
    <property type="protein sequence ID" value="WNO53997.1"/>
    <property type="molecule type" value="Genomic_DNA"/>
</dbReference>
<dbReference type="PROSITE" id="PS51094">
    <property type="entry name" value="PTS_EIIA_TYPE_2"/>
    <property type="match status" value="1"/>
</dbReference>
<evidence type="ECO:0000313" key="2">
    <source>
        <dbReference type="EMBL" id="WNO53997.1"/>
    </source>
</evidence>
<dbReference type="SUPFAM" id="SSF55804">
    <property type="entry name" value="Phoshotransferase/anion transport protein"/>
    <property type="match status" value="1"/>
</dbReference>
<keyword evidence="3" id="KW-1185">Reference proteome</keyword>
<dbReference type="RefSeq" id="WP_313916012.1">
    <property type="nucleotide sequence ID" value="NZ_CP135076.1"/>
</dbReference>
<protein>
    <submittedName>
        <fullName evidence="2">PTS sugar transporter subunit IIA</fullName>
    </submittedName>
</protein>
<dbReference type="Proteomes" id="UP001302249">
    <property type="component" value="Chromosome"/>
</dbReference>
<dbReference type="InterPro" id="IPR016152">
    <property type="entry name" value="PTrfase/Anion_transptr"/>
</dbReference>
<feature type="domain" description="PTS EIIA type-2" evidence="1">
    <location>
        <begin position="6"/>
        <end position="149"/>
    </location>
</feature>
<accession>A0ABZ0B9Q4</accession>
<dbReference type="Pfam" id="PF00359">
    <property type="entry name" value="PTS_EIIA_2"/>
    <property type="match status" value="1"/>
</dbReference>
<reference evidence="2 3" key="1">
    <citation type="submission" date="2023-09" db="EMBL/GenBank/DDBJ databases">
        <authorList>
            <person name="Rey-Velasco X."/>
        </authorList>
    </citation>
    <scope>NUCLEOTIDE SEQUENCE [LARGE SCALE GENOMIC DNA]</scope>
    <source>
        <strain evidence="2 3">W311</strain>
    </source>
</reference>
<dbReference type="InterPro" id="IPR051541">
    <property type="entry name" value="PTS_SugarTrans_NitroReg"/>
</dbReference>
<evidence type="ECO:0000313" key="3">
    <source>
        <dbReference type="Proteomes" id="UP001302249"/>
    </source>
</evidence>
<sequence length="155" mass="16812">MNDLSTILSPETVFSAVSVGSRKSLFQQLGKLAHEQWGLDARTVERLLVERERLVSTGCGAGIALPHARIEGLRTIHGAFLRLEEPVDFDSVDDLPVDLVFMLISPAQAGAAHLKALARVSRMLRDRSFAEKLRGAGSDDALYALLSDSEARDAA</sequence>